<sequence length="136" mass="15660">MSKLNTALEVIAEWLEEYGPAHLPILMRYALLERYTLTKAREMGHDINICTTAFKSLWTEANDEGIQIARLLRRYLEGGGEVEYFRERPDLVEAMSCFMALGDIEFYRELDDKIMKAATERAARASSTRLNKSYAN</sequence>
<protein>
    <submittedName>
        <fullName evidence="1">Uncharacterized protein</fullName>
    </submittedName>
</protein>
<dbReference type="EMBL" id="MT840185">
    <property type="protein sequence ID" value="QNL31461.1"/>
    <property type="molecule type" value="Genomic_DNA"/>
</dbReference>
<evidence type="ECO:0000313" key="1">
    <source>
        <dbReference type="EMBL" id="QNL31461.1"/>
    </source>
</evidence>
<name>A0A7G9A3Y8_9VIRU</name>
<reference evidence="1" key="1">
    <citation type="submission" date="2020-07" db="EMBL/GenBank/DDBJ databases">
        <title>Dissolved microcystin release linked to lysis of a Microcystis spp. bloom in Lake Erie (USA) attributed to a novel cyanophage.</title>
        <authorList>
            <person name="McKindles K.M."/>
            <person name="Manes M.A."/>
            <person name="DeMarco J.R."/>
            <person name="McClure A."/>
            <person name="McKay R.M."/>
            <person name="Davis T.W."/>
            <person name="Bullerjahn G.S."/>
        </authorList>
    </citation>
    <scope>NUCLEOTIDE SEQUENCE</scope>
</reference>
<organism evidence="1">
    <name type="scientific">Bacteriophage sp</name>
    <dbReference type="NCBI Taxonomy" id="38018"/>
    <lineage>
        <taxon>Viruses</taxon>
    </lineage>
</organism>
<accession>A0A7G9A3Y8</accession>
<proteinExistence type="predicted"/>